<dbReference type="InterPro" id="IPR051852">
    <property type="entry name" value="Alpha-type_PK"/>
</dbReference>
<reference evidence="7" key="1">
    <citation type="submission" date="2021-02" db="EMBL/GenBank/DDBJ databases">
        <authorList>
            <person name="Nowell W R."/>
        </authorList>
    </citation>
    <scope>NUCLEOTIDE SEQUENCE</scope>
</reference>
<dbReference type="Proteomes" id="UP000676336">
    <property type="component" value="Unassembled WGS sequence"/>
</dbReference>
<evidence type="ECO:0000256" key="2">
    <source>
        <dbReference type="ARBA" id="ARBA00022679"/>
    </source>
</evidence>
<dbReference type="AlphaFoldDB" id="A0A8S2JQV9"/>
<keyword evidence="2" id="KW-0808">Transferase</keyword>
<keyword evidence="1" id="KW-0723">Serine/threonine-protein kinase</keyword>
<dbReference type="PROSITE" id="PS51158">
    <property type="entry name" value="ALPHA_KINASE"/>
    <property type="match status" value="1"/>
</dbReference>
<evidence type="ECO:0000256" key="4">
    <source>
        <dbReference type="ARBA" id="ARBA00022777"/>
    </source>
</evidence>
<feature type="non-terminal residue" evidence="7">
    <location>
        <position position="1"/>
    </location>
</feature>
<sequence length="281" mass="32012">QVSVCSSQAENHPYGLQNSWLSSSNRQHQFGNLESLRSELKSSFNFDEFAWPPDGELYPGRFVTDCEHIASGSCRAAYLGTDTQTKQPVVIKQFVADHVDSRKLDRYWSEDIEASRVAQNFSNKYNEYMNTSKPIYFIIPIVHHCSNNIGQPFKSCERVLIEPYLGDSYEKFNTNHGMIIQSSTQGFSMPTLSHFSYHISGGQYLLCDLQGIKKSGRYILTDPVICSLTEQFGLTDLGEDGIRSFFANHKCTPLCEISWLKHPSPQQYPHNITLHGTLFRF</sequence>
<keyword evidence="3" id="KW-0547">Nucleotide-binding</keyword>
<evidence type="ECO:0000259" key="6">
    <source>
        <dbReference type="PROSITE" id="PS51158"/>
    </source>
</evidence>
<keyword evidence="5" id="KW-0067">ATP-binding</keyword>
<evidence type="ECO:0000256" key="1">
    <source>
        <dbReference type="ARBA" id="ARBA00022527"/>
    </source>
</evidence>
<organism evidence="7 8">
    <name type="scientific">Rotaria magnacalcarata</name>
    <dbReference type="NCBI Taxonomy" id="392030"/>
    <lineage>
        <taxon>Eukaryota</taxon>
        <taxon>Metazoa</taxon>
        <taxon>Spiralia</taxon>
        <taxon>Gnathifera</taxon>
        <taxon>Rotifera</taxon>
        <taxon>Eurotatoria</taxon>
        <taxon>Bdelloidea</taxon>
        <taxon>Philodinida</taxon>
        <taxon>Philodinidae</taxon>
        <taxon>Rotaria</taxon>
    </lineage>
</organism>
<dbReference type="InterPro" id="IPR004166">
    <property type="entry name" value="a-kinase_dom"/>
</dbReference>
<evidence type="ECO:0000313" key="8">
    <source>
        <dbReference type="Proteomes" id="UP000676336"/>
    </source>
</evidence>
<evidence type="ECO:0000256" key="5">
    <source>
        <dbReference type="ARBA" id="ARBA00022840"/>
    </source>
</evidence>
<gene>
    <name evidence="7" type="ORF">SMN809_LOCUS2175</name>
</gene>
<accession>A0A8S2JQV9</accession>
<dbReference type="Pfam" id="PF02816">
    <property type="entry name" value="Alpha_kinase"/>
    <property type="match status" value="1"/>
</dbReference>
<dbReference type="GO" id="GO:0005524">
    <property type="term" value="F:ATP binding"/>
    <property type="evidence" value="ECO:0007669"/>
    <property type="project" value="UniProtKB-KW"/>
</dbReference>
<keyword evidence="4" id="KW-0418">Kinase</keyword>
<dbReference type="Gene3D" id="3.30.200.20">
    <property type="entry name" value="Phosphorylase Kinase, domain 1"/>
    <property type="match status" value="1"/>
</dbReference>
<proteinExistence type="predicted"/>
<name>A0A8S2JQV9_9BILA</name>
<dbReference type="InterPro" id="IPR011009">
    <property type="entry name" value="Kinase-like_dom_sf"/>
</dbReference>
<dbReference type="PANTHER" id="PTHR45992">
    <property type="entry name" value="EUKARYOTIC ELONGATION FACTOR 2 KINASE-RELATED"/>
    <property type="match status" value="1"/>
</dbReference>
<dbReference type="SMART" id="SM00811">
    <property type="entry name" value="Alpha_kinase"/>
    <property type="match status" value="1"/>
</dbReference>
<dbReference type="SUPFAM" id="SSF56112">
    <property type="entry name" value="Protein kinase-like (PK-like)"/>
    <property type="match status" value="1"/>
</dbReference>
<dbReference type="PANTHER" id="PTHR45992:SF11">
    <property type="entry name" value="ALPHA-TYPE PROTEIN KINASE DOMAIN-CONTAINING PROTEIN"/>
    <property type="match status" value="1"/>
</dbReference>
<evidence type="ECO:0000313" key="7">
    <source>
        <dbReference type="EMBL" id="CAF3819059.1"/>
    </source>
</evidence>
<dbReference type="Gene3D" id="3.20.200.10">
    <property type="entry name" value="MHCK/EF2 kinase"/>
    <property type="match status" value="1"/>
</dbReference>
<dbReference type="GO" id="GO:0004674">
    <property type="term" value="F:protein serine/threonine kinase activity"/>
    <property type="evidence" value="ECO:0007669"/>
    <property type="project" value="UniProtKB-KW"/>
</dbReference>
<evidence type="ECO:0000256" key="3">
    <source>
        <dbReference type="ARBA" id="ARBA00022741"/>
    </source>
</evidence>
<protein>
    <recommendedName>
        <fullName evidence="6">Alpha-type protein kinase domain-containing protein</fullName>
    </recommendedName>
</protein>
<dbReference type="EMBL" id="CAJOBI010000385">
    <property type="protein sequence ID" value="CAF3819059.1"/>
    <property type="molecule type" value="Genomic_DNA"/>
</dbReference>
<comment type="caution">
    <text evidence="7">The sequence shown here is derived from an EMBL/GenBank/DDBJ whole genome shotgun (WGS) entry which is preliminary data.</text>
</comment>
<feature type="domain" description="Alpha-type protein kinase" evidence="6">
    <location>
        <begin position="43"/>
        <end position="265"/>
    </location>
</feature>